<evidence type="ECO:0000313" key="2">
    <source>
        <dbReference type="Proteomes" id="UP000266673"/>
    </source>
</evidence>
<organism evidence="1 2">
    <name type="scientific">Gigaspora rosea</name>
    <dbReference type="NCBI Taxonomy" id="44941"/>
    <lineage>
        <taxon>Eukaryota</taxon>
        <taxon>Fungi</taxon>
        <taxon>Fungi incertae sedis</taxon>
        <taxon>Mucoromycota</taxon>
        <taxon>Glomeromycotina</taxon>
        <taxon>Glomeromycetes</taxon>
        <taxon>Diversisporales</taxon>
        <taxon>Gigasporaceae</taxon>
        <taxon>Gigaspora</taxon>
    </lineage>
</organism>
<dbReference type="Proteomes" id="UP000266673">
    <property type="component" value="Unassembled WGS sequence"/>
</dbReference>
<dbReference type="STRING" id="44941.A0A397UT21"/>
<reference evidence="1 2" key="1">
    <citation type="submission" date="2018-06" db="EMBL/GenBank/DDBJ databases">
        <title>Comparative genomics reveals the genomic features of Rhizophagus irregularis, R. cerebriforme, R. diaphanum and Gigaspora rosea, and their symbiotic lifestyle signature.</title>
        <authorList>
            <person name="Morin E."/>
            <person name="San Clemente H."/>
            <person name="Chen E.C.H."/>
            <person name="De La Providencia I."/>
            <person name="Hainaut M."/>
            <person name="Kuo A."/>
            <person name="Kohler A."/>
            <person name="Murat C."/>
            <person name="Tang N."/>
            <person name="Roy S."/>
            <person name="Loubradou J."/>
            <person name="Henrissat B."/>
            <person name="Grigoriev I.V."/>
            <person name="Corradi N."/>
            <person name="Roux C."/>
            <person name="Martin F.M."/>
        </authorList>
    </citation>
    <scope>NUCLEOTIDE SEQUENCE [LARGE SCALE GENOMIC DNA]</scope>
    <source>
        <strain evidence="1 2">DAOM 194757</strain>
    </source>
</reference>
<dbReference type="OrthoDB" id="2338441at2759"/>
<protein>
    <recommendedName>
        <fullName evidence="3">C2H2-type domain-containing protein</fullName>
    </recommendedName>
</protein>
<dbReference type="AlphaFoldDB" id="A0A397UT21"/>
<dbReference type="EMBL" id="QKWP01000930">
    <property type="protein sequence ID" value="RIB13364.1"/>
    <property type="molecule type" value="Genomic_DNA"/>
</dbReference>
<proteinExistence type="predicted"/>
<sequence length="841" mass="98001">MSDFKCTFCPRTFAKRISLSKYMKVCVFIGNEDELLFANNTAQVRNYSKPIKQNQNENFDINKYKSDSESSAKKISFKDIKFCKSSKVVKDIQFNSNSNLDSTLASPLHVSNTDELASDFDNMSFELDNSNINSNMFEFDPTSNLLDDLETTIDDDQEFSNDNSTYFEHIQSSSSDEEIDQKHEEFPNEAYADLMVLVTKYKLSNAAGNAIISFFNKHSKHSKSPLPKNIRQGKEFMNNIKSNLSYKKTKVLDLDDTEYFLYHMPLISCIENILKIPDIAQNLEFEYKELYKTTEDGKEIIYKEQIMECDATNCDTLGKSQLHPIYMSLGNISTWQRNKQLLEPIRNYSKLGLNMLIDNKVVWLYLKISTIIADWPEAATFCLTYKSTNSNHPCHFCLVNRDDLASTEFSKHDLVLRNHENMRNCLNNSEENSKGSLKSKNSVKFKALEFNIADDMNIYEATVIDRMHHLDLGLFKHQINFTCSLLKERYRASILDTIDNRLTNIPRFPELKIVKNGIQSLARITANEYPYEDWNNIYLLSRYKEFTDSDLKDFENLIINWAQQFTKLFKTNSASKLKFPKLHSWVYHTTDLIKKYGCLNGFSTETYESLHKDFVKTPYYLSNKQNIEDQIMKVVQRQAIASNLLSSKLKNSKTINPFKFTNLIWTFGLNNAQEFIDHRLKNYRPNSKIYSGLEHLLEYLTIYFSSTNQNNYIINIYSSVTLENGSIIRATDNFYGKAWYSNVAVAMDSEELFEYLTDKGICYGQIYLLIKVETTEGNVDNLALIRWYDFKSKRNQYHYGCPRLKLTELYNIVNVEAIKNNVHIIPRFDKTNDYLVNKYIF</sequence>
<comment type="caution">
    <text evidence="1">The sequence shown here is derived from an EMBL/GenBank/DDBJ whole genome shotgun (WGS) entry which is preliminary data.</text>
</comment>
<evidence type="ECO:0000313" key="1">
    <source>
        <dbReference type="EMBL" id="RIB13364.1"/>
    </source>
</evidence>
<keyword evidence="2" id="KW-1185">Reference proteome</keyword>
<gene>
    <name evidence="1" type="ORF">C2G38_2198061</name>
</gene>
<evidence type="ECO:0008006" key="3">
    <source>
        <dbReference type="Google" id="ProtNLM"/>
    </source>
</evidence>
<name>A0A397UT21_9GLOM</name>
<accession>A0A397UT21</accession>